<feature type="site" description="Catalytically relevant" evidence="6">
    <location>
        <position position="55"/>
    </location>
</feature>
<keyword evidence="11" id="KW-1185">Reference proteome</keyword>
<evidence type="ECO:0000256" key="1">
    <source>
        <dbReference type="ARBA" id="ARBA00008165"/>
    </source>
</evidence>
<dbReference type="NCBIfam" id="TIGR00393">
    <property type="entry name" value="kpsF"/>
    <property type="match status" value="1"/>
</dbReference>
<evidence type="ECO:0000313" key="11">
    <source>
        <dbReference type="Proteomes" id="UP000256514"/>
    </source>
</evidence>
<dbReference type="InterPro" id="IPR001347">
    <property type="entry name" value="SIS_dom"/>
</dbReference>
<dbReference type="InterPro" id="IPR050986">
    <property type="entry name" value="GutQ/KpsF_isomerases"/>
</dbReference>
<dbReference type="PANTHER" id="PTHR42745">
    <property type="match status" value="1"/>
</dbReference>
<dbReference type="CDD" id="cd05014">
    <property type="entry name" value="SIS_Kpsf"/>
    <property type="match status" value="1"/>
</dbReference>
<dbReference type="PROSITE" id="PS51464">
    <property type="entry name" value="SIS"/>
    <property type="match status" value="1"/>
</dbReference>
<organism evidence="10 11">
    <name type="scientific">Helicobacter equorum</name>
    <dbReference type="NCBI Taxonomy" id="361872"/>
    <lineage>
        <taxon>Bacteria</taxon>
        <taxon>Pseudomonadati</taxon>
        <taxon>Campylobacterota</taxon>
        <taxon>Epsilonproteobacteria</taxon>
        <taxon>Campylobacterales</taxon>
        <taxon>Helicobacteraceae</taxon>
        <taxon>Helicobacter</taxon>
    </lineage>
</organism>
<reference evidence="10 11" key="1">
    <citation type="submission" date="2018-04" db="EMBL/GenBank/DDBJ databases">
        <title>Novel Campyloabacter and Helicobacter Species and Strains.</title>
        <authorList>
            <person name="Mannion A.J."/>
            <person name="Shen Z."/>
            <person name="Fox J.G."/>
        </authorList>
    </citation>
    <scope>NUCLEOTIDE SEQUENCE [LARGE SCALE GENOMIC DNA]</scope>
    <source>
        <strain evidence="10 11">MIT 12-6600</strain>
    </source>
</reference>
<sequence>MSEVNQYLQIATEVLHTESQALLDSISRLDSQKLYQIIRTIAESKGKLVVMGVGKSGHIGAKIAATLSSTGTPSFFLHPTEAMHGDLGVIQHDDVILAISYSGESEELLNVLPHIKRFGNTLITMSKNAQSSLSKMSDLFLDIFVQKEACPLNAAPTSSTTLTLALGDVLAVCLMRYRGFTHENFASFHPGGSLGKRLFVKLKDLMQTTNLPIVDSHTTLKECIPLMSEARLGNLLITQENKLIAILSDGDLRRALLREDFSLEDAVLKYATKNPKTCNNPDMLAFDALKLIEENKIQILVITDKQDSIQGVIHLHTLITAGIKS</sequence>
<keyword evidence="3 7" id="KW-0129">CBS domain</keyword>
<dbReference type="PROSITE" id="PS51371">
    <property type="entry name" value="CBS"/>
    <property type="match status" value="2"/>
</dbReference>
<feature type="domain" description="CBS" evidence="8">
    <location>
        <begin position="206"/>
        <end position="263"/>
    </location>
</feature>
<evidence type="ECO:0000259" key="9">
    <source>
        <dbReference type="PROSITE" id="PS51464"/>
    </source>
</evidence>
<dbReference type="GO" id="GO:0005975">
    <property type="term" value="P:carbohydrate metabolic process"/>
    <property type="evidence" value="ECO:0007669"/>
    <property type="project" value="InterPro"/>
</dbReference>
<dbReference type="SUPFAM" id="SSF53697">
    <property type="entry name" value="SIS domain"/>
    <property type="match status" value="1"/>
</dbReference>
<dbReference type="Pfam" id="PF00571">
    <property type="entry name" value="CBS"/>
    <property type="match status" value="2"/>
</dbReference>
<dbReference type="RefSeq" id="WP_115570313.1">
    <property type="nucleotide sequence ID" value="NZ_NXLT01000001.1"/>
</dbReference>
<feature type="domain" description="SIS" evidence="9">
    <location>
        <begin position="37"/>
        <end position="180"/>
    </location>
</feature>
<dbReference type="InterPro" id="IPR035474">
    <property type="entry name" value="SIS_Kpsf"/>
</dbReference>
<protein>
    <submittedName>
        <fullName evidence="10">KpsF/GutQ family sugar-phosphate isomerase</fullName>
    </submittedName>
</protein>
<evidence type="ECO:0000256" key="7">
    <source>
        <dbReference type="PROSITE-ProRule" id="PRU00703"/>
    </source>
</evidence>
<dbReference type="CDD" id="cd04604">
    <property type="entry name" value="CBS_pair_SIS_assoc"/>
    <property type="match status" value="1"/>
</dbReference>
<dbReference type="Gene3D" id="3.40.50.10490">
    <property type="entry name" value="Glucose-6-phosphate isomerase like protein, domain 1"/>
    <property type="match status" value="1"/>
</dbReference>
<dbReference type="EMBL" id="NXLT01000001">
    <property type="protein sequence ID" value="RDU68356.1"/>
    <property type="molecule type" value="Genomic_DNA"/>
</dbReference>
<keyword evidence="5" id="KW-0479">Metal-binding</keyword>
<evidence type="ECO:0000256" key="4">
    <source>
        <dbReference type="PIRNR" id="PIRNR004692"/>
    </source>
</evidence>
<dbReference type="GO" id="GO:0019146">
    <property type="term" value="F:arabinose-5-phosphate isomerase activity"/>
    <property type="evidence" value="ECO:0007669"/>
    <property type="project" value="UniProtKB-ARBA"/>
</dbReference>
<evidence type="ECO:0000256" key="2">
    <source>
        <dbReference type="ARBA" id="ARBA00022737"/>
    </source>
</evidence>
<dbReference type="PANTHER" id="PTHR42745:SF1">
    <property type="entry name" value="ARABINOSE 5-PHOSPHATE ISOMERASE KDSD"/>
    <property type="match status" value="1"/>
</dbReference>
<name>A0A3D8ITU1_9HELI</name>
<feature type="site" description="Catalytically relevant" evidence="6">
    <location>
        <position position="189"/>
    </location>
</feature>
<dbReference type="InterPro" id="IPR046342">
    <property type="entry name" value="CBS_dom_sf"/>
</dbReference>
<keyword evidence="2" id="KW-0677">Repeat</keyword>
<feature type="site" description="Catalytically relevant" evidence="6">
    <location>
        <position position="107"/>
    </location>
</feature>
<dbReference type="InterPro" id="IPR000644">
    <property type="entry name" value="CBS_dom"/>
</dbReference>
<dbReference type="Gene3D" id="3.10.580.10">
    <property type="entry name" value="CBS-domain"/>
    <property type="match status" value="1"/>
</dbReference>
<evidence type="ECO:0000256" key="3">
    <source>
        <dbReference type="ARBA" id="ARBA00023122"/>
    </source>
</evidence>
<dbReference type="PIRSF" id="PIRSF004692">
    <property type="entry name" value="KdsD_KpsF"/>
    <property type="match status" value="1"/>
</dbReference>
<dbReference type="SMART" id="SM00116">
    <property type="entry name" value="CBS"/>
    <property type="match status" value="2"/>
</dbReference>
<dbReference type="InterPro" id="IPR046348">
    <property type="entry name" value="SIS_dom_sf"/>
</dbReference>
<keyword evidence="10" id="KW-0413">Isomerase</keyword>
<dbReference type="GO" id="GO:1901135">
    <property type="term" value="P:carbohydrate derivative metabolic process"/>
    <property type="evidence" value="ECO:0007669"/>
    <property type="project" value="InterPro"/>
</dbReference>
<feature type="domain" description="CBS" evidence="8">
    <location>
        <begin position="271"/>
        <end position="325"/>
    </location>
</feature>
<evidence type="ECO:0000256" key="6">
    <source>
        <dbReference type="PIRSR" id="PIRSR004692-3"/>
    </source>
</evidence>
<gene>
    <name evidence="10" type="ORF">CQA54_00655</name>
</gene>
<comment type="caution">
    <text evidence="10">The sequence shown here is derived from an EMBL/GenBank/DDBJ whole genome shotgun (WGS) entry which is preliminary data.</text>
</comment>
<evidence type="ECO:0000259" key="8">
    <source>
        <dbReference type="PROSITE" id="PS51371"/>
    </source>
</evidence>
<dbReference type="Pfam" id="PF01380">
    <property type="entry name" value="SIS"/>
    <property type="match status" value="1"/>
</dbReference>
<evidence type="ECO:0000313" key="10">
    <source>
        <dbReference type="EMBL" id="RDU68356.1"/>
    </source>
</evidence>
<proteinExistence type="inferred from homology"/>
<feature type="binding site" evidence="5">
    <location>
        <position position="78"/>
    </location>
    <ligand>
        <name>Zn(2+)</name>
        <dbReference type="ChEBI" id="CHEBI:29105"/>
    </ligand>
</feature>
<dbReference type="InterPro" id="IPR004800">
    <property type="entry name" value="KdsD/KpsF-type"/>
</dbReference>
<dbReference type="FunFam" id="3.40.50.10490:FF:000011">
    <property type="entry name" value="Arabinose 5-phosphate isomerase"/>
    <property type="match status" value="1"/>
</dbReference>
<dbReference type="GO" id="GO:0097367">
    <property type="term" value="F:carbohydrate derivative binding"/>
    <property type="evidence" value="ECO:0007669"/>
    <property type="project" value="InterPro"/>
</dbReference>
<dbReference type="GO" id="GO:0046872">
    <property type="term" value="F:metal ion binding"/>
    <property type="evidence" value="ECO:0007669"/>
    <property type="project" value="UniProtKB-KW"/>
</dbReference>
<dbReference type="Proteomes" id="UP000256514">
    <property type="component" value="Unassembled WGS sequence"/>
</dbReference>
<comment type="similarity">
    <text evidence="1 4">Belongs to the SIS family. GutQ/KpsF subfamily.</text>
</comment>
<dbReference type="OrthoDB" id="9762536at2"/>
<dbReference type="AlphaFoldDB" id="A0A3D8ITU1"/>
<evidence type="ECO:0000256" key="5">
    <source>
        <dbReference type="PIRSR" id="PIRSR004692-2"/>
    </source>
</evidence>
<keyword evidence="5" id="KW-0862">Zinc</keyword>
<accession>A0A3D8ITU1</accession>
<feature type="site" description="Catalytically relevant" evidence="6">
    <location>
        <position position="148"/>
    </location>
</feature>